<evidence type="ECO:0008006" key="3">
    <source>
        <dbReference type="Google" id="ProtNLM"/>
    </source>
</evidence>
<gene>
    <name evidence="1" type="ORF">FYJ78_07265</name>
</gene>
<dbReference type="AlphaFoldDB" id="A0A6I2US10"/>
<name>A0A6I2US10_9FIRM</name>
<evidence type="ECO:0000313" key="1">
    <source>
        <dbReference type="EMBL" id="MSV24983.1"/>
    </source>
</evidence>
<proteinExistence type="predicted"/>
<keyword evidence="2" id="KW-1185">Reference proteome</keyword>
<accession>A0A6I2US10</accession>
<protein>
    <recommendedName>
        <fullName evidence="3">Sensory transduction regulator</fullName>
    </recommendedName>
</protein>
<sequence>MPKKSSDGRGVESNEKALKFQEFLMENEINVFSTESVEDEYSTVIFRSRIETKGQILPMAVLIDTSIFTIIRTQIITGIPEEKREHIRAYLNELNAQYKVFKYYLRDDGAVYLDICLPFVEETFDSKMIQLMLSVLVQHLDAVYEDIMAQIWGKEPDAGKKI</sequence>
<evidence type="ECO:0000313" key="2">
    <source>
        <dbReference type="Proteomes" id="UP000430222"/>
    </source>
</evidence>
<dbReference type="RefSeq" id="WP_154620760.1">
    <property type="nucleotide sequence ID" value="NZ_CBCTNG010000001.1"/>
</dbReference>
<comment type="caution">
    <text evidence="1">The sequence shown here is derived from an EMBL/GenBank/DDBJ whole genome shotgun (WGS) entry which is preliminary data.</text>
</comment>
<dbReference type="EMBL" id="VUNL01000007">
    <property type="protein sequence ID" value="MSV24983.1"/>
    <property type="molecule type" value="Genomic_DNA"/>
</dbReference>
<organism evidence="1 2">
    <name type="scientific">Selenomonas montiformis</name>
    <dbReference type="NCBI Taxonomy" id="2652285"/>
    <lineage>
        <taxon>Bacteria</taxon>
        <taxon>Bacillati</taxon>
        <taxon>Bacillota</taxon>
        <taxon>Negativicutes</taxon>
        <taxon>Selenomonadales</taxon>
        <taxon>Selenomonadaceae</taxon>
        <taxon>Selenomonas</taxon>
    </lineage>
</organism>
<reference evidence="1 2" key="1">
    <citation type="submission" date="2019-08" db="EMBL/GenBank/DDBJ databases">
        <title>In-depth cultivation of the pig gut microbiome towards novel bacterial diversity and tailored functional studies.</title>
        <authorList>
            <person name="Wylensek D."/>
            <person name="Hitch T.C.A."/>
            <person name="Clavel T."/>
        </authorList>
    </citation>
    <scope>NUCLEOTIDE SEQUENCE [LARGE SCALE GENOMIC DNA]</scope>
    <source>
        <strain evidence="2">WCA-380-WT-3B3</strain>
    </source>
</reference>
<dbReference type="Proteomes" id="UP000430222">
    <property type="component" value="Unassembled WGS sequence"/>
</dbReference>